<proteinExistence type="inferred from homology"/>
<protein>
    <submittedName>
        <fullName evidence="2">NAD(P)-binding protein</fullName>
    </submittedName>
</protein>
<dbReference type="Proteomes" id="UP000305948">
    <property type="component" value="Unassembled WGS sequence"/>
</dbReference>
<dbReference type="PIRSF" id="PIRSF001439">
    <property type="entry name" value="CryM"/>
    <property type="match status" value="1"/>
</dbReference>
<dbReference type="InterPro" id="IPR036291">
    <property type="entry name" value="NAD(P)-bd_dom_sf"/>
</dbReference>
<dbReference type="PANTHER" id="PTHR13812">
    <property type="entry name" value="KETIMINE REDUCTASE MU-CRYSTALLIN"/>
    <property type="match status" value="1"/>
</dbReference>
<dbReference type="PANTHER" id="PTHR13812:SF19">
    <property type="entry name" value="KETIMINE REDUCTASE MU-CRYSTALLIN"/>
    <property type="match status" value="1"/>
</dbReference>
<dbReference type="AlphaFoldDB" id="A0A5C3N605"/>
<dbReference type="GO" id="GO:0005737">
    <property type="term" value="C:cytoplasm"/>
    <property type="evidence" value="ECO:0007669"/>
    <property type="project" value="TreeGrafter"/>
</dbReference>
<keyword evidence="3" id="KW-1185">Reference proteome</keyword>
<dbReference type="InterPro" id="IPR023401">
    <property type="entry name" value="ODC_N"/>
</dbReference>
<dbReference type="Pfam" id="PF02423">
    <property type="entry name" value="OCD_Mu_crystall"/>
    <property type="match status" value="1"/>
</dbReference>
<evidence type="ECO:0000313" key="3">
    <source>
        <dbReference type="Proteomes" id="UP000305948"/>
    </source>
</evidence>
<organism evidence="2 3">
    <name type="scientific">Heliocybe sulcata</name>
    <dbReference type="NCBI Taxonomy" id="5364"/>
    <lineage>
        <taxon>Eukaryota</taxon>
        <taxon>Fungi</taxon>
        <taxon>Dikarya</taxon>
        <taxon>Basidiomycota</taxon>
        <taxon>Agaricomycotina</taxon>
        <taxon>Agaricomycetes</taxon>
        <taxon>Gloeophyllales</taxon>
        <taxon>Gloeophyllaceae</taxon>
        <taxon>Heliocybe</taxon>
    </lineage>
</organism>
<name>A0A5C3N605_9AGAM</name>
<comment type="similarity">
    <text evidence="1">Belongs to the ornithine cyclodeaminase/mu-crystallin family.</text>
</comment>
<dbReference type="Gene3D" id="3.30.1780.10">
    <property type="entry name" value="ornithine cyclodeaminase, domain 1"/>
    <property type="match status" value="1"/>
</dbReference>
<dbReference type="STRING" id="5364.A0A5C3N605"/>
<gene>
    <name evidence="2" type="ORF">OE88DRAFT_1808262</name>
</gene>
<dbReference type="EMBL" id="ML213511">
    <property type="protein sequence ID" value="TFK51548.1"/>
    <property type="molecule type" value="Genomic_DNA"/>
</dbReference>
<sequence length="355" mass="37316">MSLRILSAANIRQVTSSFSTSDLLRQSAVIFSLLSSSTKAANDNAEAISSPHRTSIQTANHTVLFMPSRVKDTGTTIKVVSVPMMDKVKDGGLPASTMVIDEETGGTKALVNARSLTAVRTAGGSLLSSVLVLGGAKPTHLTAFGAGAQISAHISLHLRLFPSIRTVNIVNRSVNARLASLMSTLKADFPVVTFLSITGGDPSATQEAVKSANIIVTATSSTAPLFASDWVQPGTHIILVGSYKPSMHEVSTELIRRAGRVIVDSRSACLQEAGELIDTQATEEKLVELGELVSVAQDNSGEWTAKRDVVNAVRATGDVTIFKSVGVGVQDVMITTAVVSRAEELGIGTIVDDYD</sequence>
<dbReference type="Gene3D" id="3.40.50.720">
    <property type="entry name" value="NAD(P)-binding Rossmann-like Domain"/>
    <property type="match status" value="1"/>
</dbReference>
<reference evidence="2 3" key="1">
    <citation type="journal article" date="2019" name="Nat. Ecol. Evol.">
        <title>Megaphylogeny resolves global patterns of mushroom evolution.</title>
        <authorList>
            <person name="Varga T."/>
            <person name="Krizsan K."/>
            <person name="Foldi C."/>
            <person name="Dima B."/>
            <person name="Sanchez-Garcia M."/>
            <person name="Sanchez-Ramirez S."/>
            <person name="Szollosi G.J."/>
            <person name="Szarkandi J.G."/>
            <person name="Papp V."/>
            <person name="Albert L."/>
            <person name="Andreopoulos W."/>
            <person name="Angelini C."/>
            <person name="Antonin V."/>
            <person name="Barry K.W."/>
            <person name="Bougher N.L."/>
            <person name="Buchanan P."/>
            <person name="Buyck B."/>
            <person name="Bense V."/>
            <person name="Catcheside P."/>
            <person name="Chovatia M."/>
            <person name="Cooper J."/>
            <person name="Damon W."/>
            <person name="Desjardin D."/>
            <person name="Finy P."/>
            <person name="Geml J."/>
            <person name="Haridas S."/>
            <person name="Hughes K."/>
            <person name="Justo A."/>
            <person name="Karasinski D."/>
            <person name="Kautmanova I."/>
            <person name="Kiss B."/>
            <person name="Kocsube S."/>
            <person name="Kotiranta H."/>
            <person name="LaButti K.M."/>
            <person name="Lechner B.E."/>
            <person name="Liimatainen K."/>
            <person name="Lipzen A."/>
            <person name="Lukacs Z."/>
            <person name="Mihaltcheva S."/>
            <person name="Morgado L.N."/>
            <person name="Niskanen T."/>
            <person name="Noordeloos M.E."/>
            <person name="Ohm R.A."/>
            <person name="Ortiz-Santana B."/>
            <person name="Ovrebo C."/>
            <person name="Racz N."/>
            <person name="Riley R."/>
            <person name="Savchenko A."/>
            <person name="Shiryaev A."/>
            <person name="Soop K."/>
            <person name="Spirin V."/>
            <person name="Szebenyi C."/>
            <person name="Tomsovsky M."/>
            <person name="Tulloss R.E."/>
            <person name="Uehling J."/>
            <person name="Grigoriev I.V."/>
            <person name="Vagvolgyi C."/>
            <person name="Papp T."/>
            <person name="Martin F.M."/>
            <person name="Miettinen O."/>
            <person name="Hibbett D.S."/>
            <person name="Nagy L.G."/>
        </authorList>
    </citation>
    <scope>NUCLEOTIDE SEQUENCE [LARGE SCALE GENOMIC DNA]</scope>
    <source>
        <strain evidence="2 3">OMC1185</strain>
    </source>
</reference>
<accession>A0A5C3N605</accession>
<dbReference type="SUPFAM" id="SSF51735">
    <property type="entry name" value="NAD(P)-binding Rossmann-fold domains"/>
    <property type="match status" value="1"/>
</dbReference>
<dbReference type="OrthoDB" id="41492at2759"/>
<evidence type="ECO:0000313" key="2">
    <source>
        <dbReference type="EMBL" id="TFK51548.1"/>
    </source>
</evidence>
<evidence type="ECO:0000256" key="1">
    <source>
        <dbReference type="ARBA" id="ARBA00008903"/>
    </source>
</evidence>
<dbReference type="InterPro" id="IPR003462">
    <property type="entry name" value="ODC_Mu_crystall"/>
</dbReference>